<evidence type="ECO:0000313" key="2">
    <source>
        <dbReference type="EMBL" id="RDU24210.1"/>
    </source>
</evidence>
<dbReference type="NCBIfam" id="TIGR03897">
    <property type="entry name" value="lanti_2_LanM"/>
    <property type="match status" value="1"/>
</dbReference>
<keyword evidence="3" id="KW-1185">Reference proteome</keyword>
<gene>
    <name evidence="2" type="primary">lanM</name>
    <name evidence="2" type="ORF">DWV06_05795</name>
</gene>
<evidence type="ECO:0000259" key="1">
    <source>
        <dbReference type="Pfam" id="PF13575"/>
    </source>
</evidence>
<dbReference type="Gene3D" id="1.50.10.20">
    <property type="match status" value="1"/>
</dbReference>
<dbReference type="EMBL" id="QRCT01000014">
    <property type="protein sequence ID" value="RDU24210.1"/>
    <property type="molecule type" value="Genomic_DNA"/>
</dbReference>
<comment type="caution">
    <text evidence="2">The sequence shown here is derived from an EMBL/GenBank/DDBJ whole genome shotgun (WGS) entry which is preliminary data.</text>
</comment>
<dbReference type="InterPro" id="IPR017146">
    <property type="entry name" value="Lanti_2_LanM"/>
</dbReference>
<dbReference type="Pfam" id="PF13575">
    <property type="entry name" value="DUF4135"/>
    <property type="match status" value="1"/>
</dbReference>
<dbReference type="SUPFAM" id="SSF158745">
    <property type="entry name" value="LanC-like"/>
    <property type="match status" value="1"/>
</dbReference>
<dbReference type="InterPro" id="IPR025410">
    <property type="entry name" value="Lant_dehyd"/>
</dbReference>
<dbReference type="PRINTS" id="PR01955">
    <property type="entry name" value="LANCFRANKIA"/>
</dbReference>
<proteinExistence type="predicted"/>
<dbReference type="AlphaFoldDB" id="A0A371AXK5"/>
<feature type="domain" description="Lantibiotic biosynthesis protein dehydration" evidence="1">
    <location>
        <begin position="176"/>
        <end position="542"/>
    </location>
</feature>
<dbReference type="InterPro" id="IPR007822">
    <property type="entry name" value="LANC-like"/>
</dbReference>
<organism evidence="2 3">
    <name type="scientific">Anaerosacchariphilus polymeriproducens</name>
    <dbReference type="NCBI Taxonomy" id="1812858"/>
    <lineage>
        <taxon>Bacteria</taxon>
        <taxon>Bacillati</taxon>
        <taxon>Bacillota</taxon>
        <taxon>Clostridia</taxon>
        <taxon>Lachnospirales</taxon>
        <taxon>Lachnospiraceae</taxon>
        <taxon>Anaerosacchariphilus</taxon>
    </lineage>
</organism>
<reference evidence="2 3" key="1">
    <citation type="submission" date="2018-07" db="EMBL/GenBank/DDBJ databases">
        <title>Anaerosacharophilus polymeroproducens gen. nov. sp. nov., an anaerobic bacterium isolated from salt field.</title>
        <authorList>
            <person name="Kim W."/>
            <person name="Yang S.-H."/>
            <person name="Oh J."/>
            <person name="Lee J.-H."/>
            <person name="Kwon K.K."/>
        </authorList>
    </citation>
    <scope>NUCLEOTIDE SEQUENCE [LARGE SCALE GENOMIC DNA]</scope>
    <source>
        <strain evidence="2 3">MCWD5</strain>
    </source>
</reference>
<dbReference type="SMART" id="SM01260">
    <property type="entry name" value="LANC_like"/>
    <property type="match status" value="1"/>
</dbReference>
<dbReference type="OrthoDB" id="9148343at2"/>
<dbReference type="RefSeq" id="WP_115481234.1">
    <property type="nucleotide sequence ID" value="NZ_QRCT01000014.1"/>
</dbReference>
<dbReference type="PRINTS" id="PR01950">
    <property type="entry name" value="LANCSUPER"/>
</dbReference>
<dbReference type="Pfam" id="PF05147">
    <property type="entry name" value="LANC_like"/>
    <property type="match status" value="1"/>
</dbReference>
<evidence type="ECO:0000313" key="3">
    <source>
        <dbReference type="Proteomes" id="UP000255036"/>
    </source>
</evidence>
<dbReference type="CDD" id="cd04792">
    <property type="entry name" value="LanM-like"/>
    <property type="match status" value="1"/>
</dbReference>
<name>A0A371AXK5_9FIRM</name>
<dbReference type="Proteomes" id="UP000255036">
    <property type="component" value="Unassembled WGS sequence"/>
</dbReference>
<accession>A0A371AXK5</accession>
<protein>
    <submittedName>
        <fullName evidence="2">Type 2 lantipeptide synthetase LanM</fullName>
    </submittedName>
</protein>
<dbReference type="PIRSF" id="PIRSF037228">
    <property type="entry name" value="Lant_mod_RumM"/>
    <property type="match status" value="1"/>
</dbReference>
<dbReference type="GO" id="GO:0031179">
    <property type="term" value="P:peptide modification"/>
    <property type="evidence" value="ECO:0007669"/>
    <property type="project" value="InterPro"/>
</dbReference>
<sequence length="1013" mass="117907">MNESEVEILDYWYTLFPEIDDRDKIRKMIKNVSGKEMEEHAEEYKIVQKEIDEWVEHEFFTKKLKSSRYKEIEKTIHQEVRWSGFYTPILMKYYKRLQDMIQGQDCIKDKEGFLKSIILDHVRSMVNMSFRVLVLETQIAKNEKLLYGKTSKERGKYFCDTMLYDSGYLKELYHVYPELIRLLDQKTKQTYFYIKEILDQVSIFCAVWGKVENIILGKGDTHNNGKSVAFVEFEHKKIVYKPRKLIMEKKYGELLSWFQKEDRNFMKIDACKVWNFEKGGCMECIENEPCKSLSEIEDYYYRIGELLCILYTLNSKDFHCENLIAKGSMPILIDLETLLHTSVTQSSLDDIVYLVNEKILNSVIGISLMPTLMQNNNTEEAIEIGGIGSGKKQVSPYKTQKIEAADRDDIHIVFENKELKKTLNYPVYSNETIGCTNYLETIKKGFQDVYLWIIRNQELYLNKLEDIFGNLLCRVICKNTNLYSQLLETGYHPDLLHNPTDRNIYLCRLGLIMDQKNEYENRIIYEKEYSDLIRGDIPYFSIYTNKIDILFHNEKLEIRLKNFSTVLEGIEKKVISMGDMDLLRQLALINHSFIGSRLLPDLLYGTSVKFSKNSDKGKGIKKSWRVAEKIGKLCADRGFRFYIKRHSQMSWLGMRGFGNGFYRIVPVGFGLYQGNAGIALFFYKLAETNTNFIGIAKDAILPVINNLYKELESGLTLEGLGSFSGMMSELYSILYLYKNNVDFPIEIDMQYLIRAALPMVEREISENEQLDVLHGLAGVMGVLISMLSILSENDEKSVKRILDIIYQRIKELSIKKDSNAITWFENGNIGYAHGNSGIIVQLYRYYLIVQDNEVLDIIKKAFYYERKYHFKQKEQEWIFKKNTHYYSWCNGIGGLLLCKLFLIKNGFKDDKLQEEIDLIIEQLKVCGFGTDSCICHGDVGSLKLLEYAAEMLDLKELKEECFATTEELINQYIEKQWKNIIELEDWGLMTGVSGVGLGILSTGEEIANLLLLK</sequence>